<keyword evidence="2" id="KW-1185">Reference proteome</keyword>
<dbReference type="Proteomes" id="UP001309448">
    <property type="component" value="Unassembled WGS sequence"/>
</dbReference>
<gene>
    <name evidence="1" type="ORF">P4U88_02110</name>
</gene>
<sequence length="43" mass="4507">MALGANEIDAGVFGEKLMPVPLVTSASKKGIGSLKPIFVYPYP</sequence>
<evidence type="ECO:0000313" key="1">
    <source>
        <dbReference type="EMBL" id="MED1564751.1"/>
    </source>
</evidence>
<comment type="caution">
    <text evidence="1">The sequence shown here is derived from an EMBL/GenBank/DDBJ whole genome shotgun (WGS) entry which is preliminary data.</text>
</comment>
<organism evidence="1 2">
    <name type="scientific">Bacillus paramycoides</name>
    <dbReference type="NCBI Taxonomy" id="2026194"/>
    <lineage>
        <taxon>Bacteria</taxon>
        <taxon>Bacillati</taxon>
        <taxon>Bacillota</taxon>
        <taxon>Bacilli</taxon>
        <taxon>Bacillales</taxon>
        <taxon>Bacillaceae</taxon>
        <taxon>Bacillus</taxon>
        <taxon>Bacillus cereus group</taxon>
    </lineage>
</organism>
<dbReference type="EMBL" id="JARMDB010000001">
    <property type="protein sequence ID" value="MED1564751.1"/>
    <property type="molecule type" value="Genomic_DNA"/>
</dbReference>
<reference evidence="1 2" key="1">
    <citation type="submission" date="2023-03" db="EMBL/GenBank/DDBJ databases">
        <title>Bacillus Genome Sequencing.</title>
        <authorList>
            <person name="Dunlap C."/>
        </authorList>
    </citation>
    <scope>NUCLEOTIDE SEQUENCE [LARGE SCALE GENOMIC DNA]</scope>
    <source>
        <strain evidence="1 2">B-615</strain>
    </source>
</reference>
<name>A0ABU6MU55_9BACI</name>
<dbReference type="RefSeq" id="WP_327903856.1">
    <property type="nucleotide sequence ID" value="NZ_JARLXZ010000031.1"/>
</dbReference>
<evidence type="ECO:0000313" key="2">
    <source>
        <dbReference type="Proteomes" id="UP001309448"/>
    </source>
</evidence>
<protein>
    <submittedName>
        <fullName evidence="1">Uncharacterized protein</fullName>
    </submittedName>
</protein>
<accession>A0ABU6MU55</accession>
<proteinExistence type="predicted"/>